<reference evidence="7 8" key="1">
    <citation type="submission" date="2017-03" db="EMBL/GenBank/DDBJ databases">
        <title>Lifting the veil on microbial sulfur biogeochemistry in mining wastewaters.</title>
        <authorList>
            <person name="Kantor R.S."/>
            <person name="Colenbrander Nelson T."/>
            <person name="Marshall S."/>
            <person name="Bennett D."/>
            <person name="Apte S."/>
            <person name="Camacho D."/>
            <person name="Thomas B.C."/>
            <person name="Warren L.A."/>
            <person name="Banfield J.F."/>
        </authorList>
    </citation>
    <scope>NUCLEOTIDE SEQUENCE [LARGE SCALE GENOMIC DNA]</scope>
    <source>
        <strain evidence="7">32-67-7</strain>
    </source>
</reference>
<dbReference type="Pfam" id="PF13977">
    <property type="entry name" value="TetR_C_6"/>
    <property type="match status" value="1"/>
</dbReference>
<evidence type="ECO:0000256" key="2">
    <source>
        <dbReference type="ARBA" id="ARBA00023015"/>
    </source>
</evidence>
<keyword evidence="4" id="KW-0804">Transcription</keyword>
<evidence type="ECO:0000259" key="6">
    <source>
        <dbReference type="PROSITE" id="PS50977"/>
    </source>
</evidence>
<dbReference type="Proteomes" id="UP000215616">
    <property type="component" value="Unassembled WGS sequence"/>
</dbReference>
<dbReference type="SUPFAM" id="SSF46689">
    <property type="entry name" value="Homeodomain-like"/>
    <property type="match status" value="1"/>
</dbReference>
<dbReference type="Pfam" id="PF00440">
    <property type="entry name" value="TetR_N"/>
    <property type="match status" value="1"/>
</dbReference>
<feature type="DNA-binding region" description="H-T-H motif" evidence="5">
    <location>
        <begin position="29"/>
        <end position="48"/>
    </location>
</feature>
<accession>A0A258CVY5</accession>
<organism evidence="7 8">
    <name type="scientific">Caulobacter vibrioides</name>
    <name type="common">Caulobacter crescentus</name>
    <dbReference type="NCBI Taxonomy" id="155892"/>
    <lineage>
        <taxon>Bacteria</taxon>
        <taxon>Pseudomonadati</taxon>
        <taxon>Pseudomonadota</taxon>
        <taxon>Alphaproteobacteria</taxon>
        <taxon>Caulobacterales</taxon>
        <taxon>Caulobacteraceae</taxon>
        <taxon>Caulobacter</taxon>
    </lineage>
</organism>
<dbReference type="AlphaFoldDB" id="A0A258CVY5"/>
<evidence type="ECO:0000256" key="1">
    <source>
        <dbReference type="ARBA" id="ARBA00022491"/>
    </source>
</evidence>
<keyword evidence="2" id="KW-0805">Transcription regulation</keyword>
<dbReference type="InterPro" id="IPR009057">
    <property type="entry name" value="Homeodomain-like_sf"/>
</dbReference>
<gene>
    <name evidence="7" type="ORF">B7Z12_17940</name>
</gene>
<evidence type="ECO:0000313" key="7">
    <source>
        <dbReference type="EMBL" id="OYW99523.1"/>
    </source>
</evidence>
<dbReference type="InterPro" id="IPR039538">
    <property type="entry name" value="BetI_C"/>
</dbReference>
<keyword evidence="3 5" id="KW-0238">DNA-binding</keyword>
<protein>
    <submittedName>
        <fullName evidence="7">TetR family transcriptional regulator</fullName>
    </submittedName>
</protein>
<proteinExistence type="predicted"/>
<evidence type="ECO:0000256" key="5">
    <source>
        <dbReference type="PROSITE-ProRule" id="PRU00335"/>
    </source>
</evidence>
<dbReference type="EMBL" id="NCDQ01000390">
    <property type="protein sequence ID" value="OYW99523.1"/>
    <property type="molecule type" value="Genomic_DNA"/>
</dbReference>
<dbReference type="InterPro" id="IPR036271">
    <property type="entry name" value="Tet_transcr_reg_TetR-rel_C_sf"/>
</dbReference>
<name>A0A258CVY5_CAUVI</name>
<evidence type="ECO:0000256" key="3">
    <source>
        <dbReference type="ARBA" id="ARBA00023125"/>
    </source>
</evidence>
<dbReference type="GO" id="GO:0003677">
    <property type="term" value="F:DNA binding"/>
    <property type="evidence" value="ECO:0007669"/>
    <property type="project" value="UniProtKB-UniRule"/>
</dbReference>
<sequence>MANVRDEQRARGVAALADHLLATGLSQASLRQLAAAAGVSDRMLLYYFADKTEVLALAMQSLAGGMAAQLETALPADQRLSQAALTAKAARLVVDPVFRPFMRLWIEAIAAAARQEPPFADIARQIGEGFLVWIEARLDPALVPDPPGAAATILALLDGLALLEVCGGEDRVQRAVAALEAASLG</sequence>
<feature type="domain" description="HTH tetR-type" evidence="6">
    <location>
        <begin position="6"/>
        <end position="66"/>
    </location>
</feature>
<dbReference type="PROSITE" id="PS50977">
    <property type="entry name" value="HTH_TETR_2"/>
    <property type="match status" value="1"/>
</dbReference>
<dbReference type="InterPro" id="IPR001647">
    <property type="entry name" value="HTH_TetR"/>
</dbReference>
<keyword evidence="1" id="KW-0678">Repressor</keyword>
<dbReference type="SUPFAM" id="SSF48498">
    <property type="entry name" value="Tetracyclin repressor-like, C-terminal domain"/>
    <property type="match status" value="1"/>
</dbReference>
<comment type="caution">
    <text evidence="7">The sequence shown here is derived from an EMBL/GenBank/DDBJ whole genome shotgun (WGS) entry which is preliminary data.</text>
</comment>
<dbReference type="Gene3D" id="1.10.357.10">
    <property type="entry name" value="Tetracycline Repressor, domain 2"/>
    <property type="match status" value="1"/>
</dbReference>
<evidence type="ECO:0000256" key="4">
    <source>
        <dbReference type="ARBA" id="ARBA00023163"/>
    </source>
</evidence>
<evidence type="ECO:0000313" key="8">
    <source>
        <dbReference type="Proteomes" id="UP000215616"/>
    </source>
</evidence>